<organism evidence="1 2">
    <name type="scientific">Mucilaginibacter dorajii</name>
    <dbReference type="NCBI Taxonomy" id="692994"/>
    <lineage>
        <taxon>Bacteria</taxon>
        <taxon>Pseudomonadati</taxon>
        <taxon>Bacteroidota</taxon>
        <taxon>Sphingobacteriia</taxon>
        <taxon>Sphingobacteriales</taxon>
        <taxon>Sphingobacteriaceae</taxon>
        <taxon>Mucilaginibacter</taxon>
    </lineage>
</organism>
<reference evidence="2" key="1">
    <citation type="journal article" date="2019" name="Int. J. Syst. Evol. Microbiol.">
        <title>The Global Catalogue of Microorganisms (GCM) 10K type strain sequencing project: providing services to taxonomists for standard genome sequencing and annotation.</title>
        <authorList>
            <consortium name="The Broad Institute Genomics Platform"/>
            <consortium name="The Broad Institute Genome Sequencing Center for Infectious Disease"/>
            <person name="Wu L."/>
            <person name="Ma J."/>
        </authorList>
    </citation>
    <scope>NUCLEOTIDE SEQUENCE [LARGE SCALE GENOMIC DNA]</scope>
    <source>
        <strain evidence="2">JCM 16601</strain>
    </source>
</reference>
<sequence>MKTRLNLTIDDSLLADTKMYAQKQHRSVSDLVEDYFKNITKAPKRKSIIDMIEQLDAPDIDAQTDLKELYYQDQVKKYGV</sequence>
<evidence type="ECO:0000313" key="2">
    <source>
        <dbReference type="Proteomes" id="UP001500742"/>
    </source>
</evidence>
<dbReference type="Proteomes" id="UP001500742">
    <property type="component" value="Unassembled WGS sequence"/>
</dbReference>
<protein>
    <recommendedName>
        <fullName evidence="3">Antitoxin</fullName>
    </recommendedName>
</protein>
<evidence type="ECO:0000313" key="1">
    <source>
        <dbReference type="EMBL" id="GAA3970605.1"/>
    </source>
</evidence>
<name>A0ABP7PTF0_9SPHI</name>
<dbReference type="InterPro" id="IPR045944">
    <property type="entry name" value="DUF6364"/>
</dbReference>
<dbReference type="EMBL" id="BAAAZC010000014">
    <property type="protein sequence ID" value="GAA3970605.1"/>
    <property type="molecule type" value="Genomic_DNA"/>
</dbReference>
<accession>A0ABP7PTF0</accession>
<proteinExistence type="predicted"/>
<evidence type="ECO:0008006" key="3">
    <source>
        <dbReference type="Google" id="ProtNLM"/>
    </source>
</evidence>
<dbReference type="RefSeq" id="WP_259097287.1">
    <property type="nucleotide sequence ID" value="NZ_BAAAZC010000014.1"/>
</dbReference>
<comment type="caution">
    <text evidence="1">The sequence shown here is derived from an EMBL/GenBank/DDBJ whole genome shotgun (WGS) entry which is preliminary data.</text>
</comment>
<gene>
    <name evidence="1" type="ORF">GCM10022210_19620</name>
</gene>
<dbReference type="Pfam" id="PF19891">
    <property type="entry name" value="DUF6364"/>
    <property type="match status" value="1"/>
</dbReference>
<keyword evidence="2" id="KW-1185">Reference proteome</keyword>